<feature type="domain" description="PPM-type phosphatase" evidence="3">
    <location>
        <begin position="46"/>
        <end position="289"/>
    </location>
</feature>
<comment type="cofactor">
    <cofactor evidence="1">
        <name>Mg(2+)</name>
        <dbReference type="ChEBI" id="CHEBI:18420"/>
    </cofactor>
</comment>
<name>A4RR10_OSTLU</name>
<comment type="cofactor">
    <cofactor evidence="1">
        <name>Mn(2+)</name>
        <dbReference type="ChEBI" id="CHEBI:29035"/>
    </cofactor>
</comment>
<comment type="catalytic activity">
    <reaction evidence="1">
        <text>O-phospho-L-seryl-[protein] + H2O = L-seryl-[protein] + phosphate</text>
        <dbReference type="Rhea" id="RHEA:20629"/>
        <dbReference type="Rhea" id="RHEA-COMP:9863"/>
        <dbReference type="Rhea" id="RHEA-COMP:11604"/>
        <dbReference type="ChEBI" id="CHEBI:15377"/>
        <dbReference type="ChEBI" id="CHEBI:29999"/>
        <dbReference type="ChEBI" id="CHEBI:43474"/>
        <dbReference type="ChEBI" id="CHEBI:83421"/>
        <dbReference type="EC" id="3.1.3.16"/>
    </reaction>
</comment>
<proteinExistence type="inferred from homology"/>
<keyword evidence="1" id="KW-0464">Manganese</keyword>
<dbReference type="GO" id="GO:0046872">
    <property type="term" value="F:metal ion binding"/>
    <property type="evidence" value="ECO:0007669"/>
    <property type="project" value="UniProtKB-UniRule"/>
</dbReference>
<dbReference type="KEGG" id="olu:OSTLU_28852"/>
<dbReference type="InterPro" id="IPR036457">
    <property type="entry name" value="PPM-type-like_dom_sf"/>
</dbReference>
<dbReference type="Gene3D" id="3.60.40.10">
    <property type="entry name" value="PPM-type phosphatase domain"/>
    <property type="match status" value="2"/>
</dbReference>
<gene>
    <name evidence="4" type="ORF">OSTLU_28852</name>
</gene>
<dbReference type="SMART" id="SM00332">
    <property type="entry name" value="PP2Cc"/>
    <property type="match status" value="1"/>
</dbReference>
<dbReference type="EC" id="3.1.3.16" evidence="1"/>
<feature type="compositionally biased region" description="Gly residues" evidence="2">
    <location>
        <begin position="11"/>
        <end position="20"/>
    </location>
</feature>
<dbReference type="GO" id="GO:0004722">
    <property type="term" value="F:protein serine/threonine phosphatase activity"/>
    <property type="evidence" value="ECO:0007669"/>
    <property type="project" value="UniProtKB-EC"/>
</dbReference>
<dbReference type="OMA" id="CAYVTHA"/>
<comment type="catalytic activity">
    <reaction evidence="1">
        <text>O-phospho-L-threonyl-[protein] + H2O = L-threonyl-[protein] + phosphate</text>
        <dbReference type="Rhea" id="RHEA:47004"/>
        <dbReference type="Rhea" id="RHEA-COMP:11060"/>
        <dbReference type="Rhea" id="RHEA-COMP:11605"/>
        <dbReference type="ChEBI" id="CHEBI:15377"/>
        <dbReference type="ChEBI" id="CHEBI:30013"/>
        <dbReference type="ChEBI" id="CHEBI:43474"/>
        <dbReference type="ChEBI" id="CHEBI:61977"/>
        <dbReference type="EC" id="3.1.3.16"/>
    </reaction>
</comment>
<dbReference type="PANTHER" id="PTHR12320:SF1">
    <property type="entry name" value="PROTEIN PHOSPHATASE PTC7 HOMOLOG"/>
    <property type="match status" value="1"/>
</dbReference>
<evidence type="ECO:0000256" key="1">
    <source>
        <dbReference type="RuleBase" id="RU366020"/>
    </source>
</evidence>
<feature type="region of interest" description="Disordered" evidence="2">
    <location>
        <begin position="1"/>
        <end position="30"/>
    </location>
</feature>
<dbReference type="HOGENOM" id="CLU_029404_3_1_1"/>
<dbReference type="Pfam" id="PF00481">
    <property type="entry name" value="PP2C"/>
    <property type="match status" value="1"/>
</dbReference>
<protein>
    <recommendedName>
        <fullName evidence="1">Protein phosphatase</fullName>
        <ecNumber evidence="1">3.1.3.16</ecNumber>
    </recommendedName>
</protein>
<dbReference type="SMART" id="SM00331">
    <property type="entry name" value="PP2C_SIG"/>
    <property type="match status" value="1"/>
</dbReference>
<evidence type="ECO:0000256" key="2">
    <source>
        <dbReference type="SAM" id="MobiDB-lite"/>
    </source>
</evidence>
<organism evidence="4 5">
    <name type="scientific">Ostreococcus lucimarinus (strain CCE9901)</name>
    <dbReference type="NCBI Taxonomy" id="436017"/>
    <lineage>
        <taxon>Eukaryota</taxon>
        <taxon>Viridiplantae</taxon>
        <taxon>Chlorophyta</taxon>
        <taxon>Mamiellophyceae</taxon>
        <taxon>Mamiellales</taxon>
        <taxon>Bathycoccaceae</taxon>
        <taxon>Ostreococcus</taxon>
    </lineage>
</organism>
<evidence type="ECO:0000259" key="3">
    <source>
        <dbReference type="PROSITE" id="PS51746"/>
    </source>
</evidence>
<keyword evidence="1" id="KW-0378">Hydrolase</keyword>
<dbReference type="eggNOG" id="KOG1379">
    <property type="taxonomic scope" value="Eukaryota"/>
</dbReference>
<evidence type="ECO:0000313" key="4">
    <source>
        <dbReference type="EMBL" id="ABO93777.1"/>
    </source>
</evidence>
<keyword evidence="1" id="KW-0460">Magnesium</keyword>
<comment type="similarity">
    <text evidence="1">Belongs to the PP2C family.</text>
</comment>
<dbReference type="EMBL" id="CP000581">
    <property type="protein sequence ID" value="ABO93777.1"/>
    <property type="molecule type" value="Genomic_DNA"/>
</dbReference>
<dbReference type="OrthoDB" id="60843at2759"/>
<dbReference type="InterPro" id="IPR001932">
    <property type="entry name" value="PPM-type_phosphatase-like_dom"/>
</dbReference>
<dbReference type="SUPFAM" id="SSF81606">
    <property type="entry name" value="PP2C-like"/>
    <property type="match status" value="1"/>
</dbReference>
<keyword evidence="1" id="KW-0479">Metal-binding</keyword>
<dbReference type="RefSeq" id="XP_001415485.1">
    <property type="nucleotide sequence ID" value="XM_001415448.1"/>
</dbReference>
<dbReference type="PANTHER" id="PTHR12320">
    <property type="entry name" value="PROTEIN PHOSPHATASE 2C"/>
    <property type="match status" value="1"/>
</dbReference>
<keyword evidence="1" id="KW-0904">Protein phosphatase</keyword>
<keyword evidence="5" id="KW-1185">Reference proteome</keyword>
<dbReference type="PROSITE" id="PS51746">
    <property type="entry name" value="PPM_2"/>
    <property type="match status" value="1"/>
</dbReference>
<dbReference type="Gramene" id="ABO93777">
    <property type="protein sequence ID" value="ABO93777"/>
    <property type="gene ID" value="OSTLU_28852"/>
</dbReference>
<reference evidence="4 5" key="1">
    <citation type="journal article" date="2007" name="Proc. Natl. Acad. Sci. U.S.A.">
        <title>The tiny eukaryote Ostreococcus provides genomic insights into the paradox of plankton speciation.</title>
        <authorList>
            <person name="Palenik B."/>
            <person name="Grimwood J."/>
            <person name="Aerts A."/>
            <person name="Rouze P."/>
            <person name="Salamov A."/>
            <person name="Putnam N."/>
            <person name="Dupont C."/>
            <person name="Jorgensen R."/>
            <person name="Derelle E."/>
            <person name="Rombauts S."/>
            <person name="Zhou K."/>
            <person name="Otillar R."/>
            <person name="Merchant S.S."/>
            <person name="Podell S."/>
            <person name="Gaasterland T."/>
            <person name="Napoli C."/>
            <person name="Gendler K."/>
            <person name="Manuell A."/>
            <person name="Tai V."/>
            <person name="Vallon O."/>
            <person name="Piganeau G."/>
            <person name="Jancek S."/>
            <person name="Heijde M."/>
            <person name="Jabbari K."/>
            <person name="Bowler C."/>
            <person name="Lohr M."/>
            <person name="Robbens S."/>
            <person name="Werner G."/>
            <person name="Dubchak I."/>
            <person name="Pazour G.J."/>
            <person name="Ren Q."/>
            <person name="Paulsen I."/>
            <person name="Delwiche C."/>
            <person name="Schmutz J."/>
            <person name="Rokhsar D."/>
            <person name="Van de Peer Y."/>
            <person name="Moreau H."/>
            <person name="Grigoriev I.V."/>
        </authorList>
    </citation>
    <scope>NUCLEOTIDE SEQUENCE [LARGE SCALE GENOMIC DNA]</scope>
    <source>
        <strain evidence="4 5">CCE9901</strain>
    </source>
</reference>
<dbReference type="GeneID" id="4999890"/>
<evidence type="ECO:0000313" key="5">
    <source>
        <dbReference type="Proteomes" id="UP000001568"/>
    </source>
</evidence>
<dbReference type="InterPro" id="IPR039123">
    <property type="entry name" value="PPTC7"/>
</dbReference>
<dbReference type="Proteomes" id="UP000001568">
    <property type="component" value="Chromosome 1"/>
</dbReference>
<sequence length="299" mass="31390">MRVNAWRSRGRGGGGVGTTRGGARRARGGTAARAAATRLEVSSAGAILVPHPDKADKGGEDACFVLKQSGAFGVFDGVGGWAEEGVDPAEYSEKFAEKSAQSVLAGQRDPVAVMRDAHEATQVIGSCTACIAVLKNGNVLDIANLGDAGALVSRDGGVVFHTKSQQHEFNLPYQLGWTKVYPEGDRPDAADRVEVEMKPGDAVVLGSDGLWDNVPYAEVAALCAEHQGDAEECAEAIATLAFGYSCDPEYDSPFTQEARKAAEGRPEWADRRNLIGGKMDDIAVVCMFVEASRGLSGGT</sequence>
<dbReference type="AlphaFoldDB" id="A4RR10"/>
<accession>A4RR10</accession>